<dbReference type="EMBL" id="CM010721">
    <property type="protein sequence ID" value="RZC69180.1"/>
    <property type="molecule type" value="Genomic_DNA"/>
</dbReference>
<protein>
    <submittedName>
        <fullName evidence="1">Uncharacterized protein</fullName>
    </submittedName>
</protein>
<keyword evidence="2" id="KW-1185">Reference proteome</keyword>
<name>A0A4Y7KA04_PAPSO</name>
<sequence>MWSKGILTELTQKKWNRSSEGTVNAKQNKQVTSSKKSVAMVAKISSTGRFNKAMELAILRKKANVTQRGKRLVVSVSAELHQIKITENSSIASEELTRILTNCDMACFNSKALKLY</sequence>
<evidence type="ECO:0000313" key="1">
    <source>
        <dbReference type="EMBL" id="RZC69180.1"/>
    </source>
</evidence>
<accession>A0A4Y7KA04</accession>
<dbReference type="Gramene" id="RZC69180">
    <property type="protein sequence ID" value="RZC69180"/>
    <property type="gene ID" value="C5167_032251"/>
</dbReference>
<organism evidence="1 2">
    <name type="scientific">Papaver somniferum</name>
    <name type="common">Opium poppy</name>
    <dbReference type="NCBI Taxonomy" id="3469"/>
    <lineage>
        <taxon>Eukaryota</taxon>
        <taxon>Viridiplantae</taxon>
        <taxon>Streptophyta</taxon>
        <taxon>Embryophyta</taxon>
        <taxon>Tracheophyta</taxon>
        <taxon>Spermatophyta</taxon>
        <taxon>Magnoliopsida</taxon>
        <taxon>Ranunculales</taxon>
        <taxon>Papaveraceae</taxon>
        <taxon>Papaveroideae</taxon>
        <taxon>Papaver</taxon>
    </lineage>
</organism>
<evidence type="ECO:0000313" key="2">
    <source>
        <dbReference type="Proteomes" id="UP000316621"/>
    </source>
</evidence>
<gene>
    <name evidence="1" type="ORF">C5167_032251</name>
</gene>
<dbReference type="AlphaFoldDB" id="A0A4Y7KA04"/>
<reference evidence="1 2" key="1">
    <citation type="journal article" date="2018" name="Science">
        <title>The opium poppy genome and morphinan production.</title>
        <authorList>
            <person name="Guo L."/>
            <person name="Winzer T."/>
            <person name="Yang X."/>
            <person name="Li Y."/>
            <person name="Ning Z."/>
            <person name="He Z."/>
            <person name="Teodor R."/>
            <person name="Lu Y."/>
            <person name="Bowser T.A."/>
            <person name="Graham I.A."/>
            <person name="Ye K."/>
        </authorList>
    </citation>
    <scope>NUCLEOTIDE SEQUENCE [LARGE SCALE GENOMIC DNA]</scope>
    <source>
        <strain evidence="2">cv. HN1</strain>
        <tissue evidence="1">Leaves</tissue>
    </source>
</reference>
<proteinExistence type="predicted"/>
<dbReference type="Proteomes" id="UP000316621">
    <property type="component" value="Chromosome 7"/>
</dbReference>